<organism evidence="1 2">
    <name type="scientific">Trichonephila clavipes</name>
    <name type="common">Golden silk orbweaver</name>
    <name type="synonym">Nephila clavipes</name>
    <dbReference type="NCBI Taxonomy" id="2585209"/>
    <lineage>
        <taxon>Eukaryota</taxon>
        <taxon>Metazoa</taxon>
        <taxon>Ecdysozoa</taxon>
        <taxon>Arthropoda</taxon>
        <taxon>Chelicerata</taxon>
        <taxon>Arachnida</taxon>
        <taxon>Araneae</taxon>
        <taxon>Araneomorphae</taxon>
        <taxon>Entelegynae</taxon>
        <taxon>Araneoidea</taxon>
        <taxon>Nephilidae</taxon>
        <taxon>Trichonephila</taxon>
    </lineage>
</organism>
<dbReference type="Proteomes" id="UP000887159">
    <property type="component" value="Unassembled WGS sequence"/>
</dbReference>
<dbReference type="EMBL" id="BMAU01021252">
    <property type="protein sequence ID" value="GFY05419.1"/>
    <property type="molecule type" value="Genomic_DNA"/>
</dbReference>
<name>A0A8X6VAI0_TRICX</name>
<evidence type="ECO:0000313" key="1">
    <source>
        <dbReference type="EMBL" id="GFY05419.1"/>
    </source>
</evidence>
<protein>
    <submittedName>
        <fullName evidence="1">DUF1758 domain-containing protein</fullName>
    </submittedName>
</protein>
<dbReference type="PANTHER" id="PTHR47331:SF1">
    <property type="entry name" value="GAG-LIKE PROTEIN"/>
    <property type="match status" value="1"/>
</dbReference>
<accession>A0A8X6VAI0</accession>
<reference evidence="1" key="1">
    <citation type="submission" date="2020-08" db="EMBL/GenBank/DDBJ databases">
        <title>Multicomponent nature underlies the extraordinary mechanical properties of spider dragline silk.</title>
        <authorList>
            <person name="Kono N."/>
            <person name="Nakamura H."/>
            <person name="Mori M."/>
            <person name="Yoshida Y."/>
            <person name="Ohtoshi R."/>
            <person name="Malay A.D."/>
            <person name="Moran D.A.P."/>
            <person name="Tomita M."/>
            <person name="Numata K."/>
            <person name="Arakawa K."/>
        </authorList>
    </citation>
    <scope>NUCLEOTIDE SEQUENCE</scope>
</reference>
<comment type="caution">
    <text evidence="1">The sequence shown here is derived from an EMBL/GenBank/DDBJ whole genome shotgun (WGS) entry which is preliminary data.</text>
</comment>
<sequence>MKPPPNRVHFRAHSFPTPWEKVEPRSRKCLYCNKGHELDACRSFSANEKREILRKKGCCYWCLSPGYRAMECVKGESCPICNGSHHFSICFRNRHDDDLSPKRDTDNTVSAVIKTEVNSILLQTCAALIDIKNEQEVVRLFLDNGSQRSFVLKSTSEKFNFPILRKENLSICTFGAKETEKQKL</sequence>
<dbReference type="AlphaFoldDB" id="A0A8X6VAI0"/>
<evidence type="ECO:0000313" key="2">
    <source>
        <dbReference type="Proteomes" id="UP000887159"/>
    </source>
</evidence>
<dbReference type="PANTHER" id="PTHR47331">
    <property type="entry name" value="PHD-TYPE DOMAIN-CONTAINING PROTEIN"/>
    <property type="match status" value="1"/>
</dbReference>
<gene>
    <name evidence="1" type="primary">AVEN_105758_1</name>
    <name evidence="1" type="ORF">TNCV_961151</name>
</gene>
<keyword evidence="2" id="KW-1185">Reference proteome</keyword>
<proteinExistence type="predicted"/>